<evidence type="ECO:0000313" key="1">
    <source>
        <dbReference type="EMBL" id="MCW1924230.1"/>
    </source>
</evidence>
<evidence type="ECO:0000313" key="2">
    <source>
        <dbReference type="Proteomes" id="UP001320876"/>
    </source>
</evidence>
<dbReference type="InterPro" id="IPR058263">
    <property type="entry name" value="DUF7957"/>
</dbReference>
<proteinExistence type="predicted"/>
<reference evidence="1 2" key="1">
    <citation type="submission" date="2022-10" db="EMBL/GenBank/DDBJ databases">
        <title>Luteolibacter arcticus strain CCTCC AB 2014275, whole genome shotgun sequencing project.</title>
        <authorList>
            <person name="Zhao G."/>
            <person name="Shen L."/>
        </authorList>
    </citation>
    <scope>NUCLEOTIDE SEQUENCE [LARGE SCALE GENOMIC DNA]</scope>
    <source>
        <strain evidence="1 2">CCTCC AB 2014275</strain>
    </source>
</reference>
<name>A0ABT3GL66_9BACT</name>
<gene>
    <name evidence="1" type="ORF">OKA05_16810</name>
</gene>
<dbReference type="Pfam" id="PF25857">
    <property type="entry name" value="DUF7957"/>
    <property type="match status" value="1"/>
</dbReference>
<dbReference type="EMBL" id="JAPDDT010000007">
    <property type="protein sequence ID" value="MCW1924230.1"/>
    <property type="molecule type" value="Genomic_DNA"/>
</dbReference>
<keyword evidence="2" id="KW-1185">Reference proteome</keyword>
<dbReference type="RefSeq" id="WP_264488338.1">
    <property type="nucleotide sequence ID" value="NZ_JAPDDT010000007.1"/>
</dbReference>
<comment type="caution">
    <text evidence="1">The sequence shown here is derived from an EMBL/GenBank/DDBJ whole genome shotgun (WGS) entry which is preliminary data.</text>
</comment>
<dbReference type="Proteomes" id="UP001320876">
    <property type="component" value="Unassembled WGS sequence"/>
</dbReference>
<organism evidence="1 2">
    <name type="scientific">Luteolibacter arcticus</name>
    <dbReference type="NCBI Taxonomy" id="1581411"/>
    <lineage>
        <taxon>Bacteria</taxon>
        <taxon>Pseudomonadati</taxon>
        <taxon>Verrucomicrobiota</taxon>
        <taxon>Verrucomicrobiia</taxon>
        <taxon>Verrucomicrobiales</taxon>
        <taxon>Verrucomicrobiaceae</taxon>
        <taxon>Luteolibacter</taxon>
    </lineage>
</organism>
<sequence>MNITYNGSQLQIDGKAVKMPSPIREAFTVRWGVIVLMDQFSGLKGPILDIQEVRNAPKGTNLFCYSPAGIVLWKAELPTGDNSEDYYYRVSSRSPLVVNSFSSYRCEIDPATGKIIRQDFFK</sequence>
<protein>
    <submittedName>
        <fullName evidence="1">Uncharacterized protein</fullName>
    </submittedName>
</protein>
<accession>A0ABT3GL66</accession>